<sequence>MDAFQAAPPPPLTRWQSRWRYLFAVVAGAVFWVATLANAYDWVLRPYLVFDLCLGVLSVVLMRWRRRYPLAIALLVSAIGGVSSAASGAVVVTALSLATRRKLPEIVPLAVVGLVASIVYFETQPGQKGLAVSVAFTLVFVSAVIAIGMYVGARRDLLATLRERADRAEREQDLRIQQAHVTERARIAREMHDVLAHRLSLVALHAGALEYCRSLSDDEVANAAAITRQSAHRALNDLHEILGVLRTLDSDAPPEPPQPTLVDLPALVREATGSGARVRLHNEIENLADAPEAIGRNAYRMVQESLTNARKHAPDTAVDVTLSGRPGGQLMLEVRNPLRLGAATSTTPGSGLGLLGLTERAELIGGRLEHTSSDGDFVVRAWLPWPA</sequence>
<evidence type="ECO:0000259" key="11">
    <source>
        <dbReference type="Pfam" id="PF07730"/>
    </source>
</evidence>
<reference evidence="12 13" key="1">
    <citation type="submission" date="2019-03" db="EMBL/GenBank/DDBJ databases">
        <title>Genomic Encyclopedia of Type Strains, Phase III (KMG-III): the genomes of soil and plant-associated and newly described type strains.</title>
        <authorList>
            <person name="Whitman W."/>
        </authorList>
    </citation>
    <scope>NUCLEOTIDE SEQUENCE [LARGE SCALE GENOMIC DNA]</scope>
    <source>
        <strain evidence="12 13">VKM Ac-2575</strain>
    </source>
</reference>
<keyword evidence="9" id="KW-1133">Transmembrane helix</keyword>
<proteinExistence type="predicted"/>
<keyword evidence="8" id="KW-0902">Two-component regulatory system</keyword>
<comment type="caution">
    <text evidence="12">The sequence shown here is derived from an EMBL/GenBank/DDBJ whole genome shotgun (WGS) entry which is preliminary data.</text>
</comment>
<keyword evidence="4" id="KW-0808">Transferase</keyword>
<gene>
    <name evidence="12" type="ORF">EV138_6343</name>
</gene>
<dbReference type="Pfam" id="PF07730">
    <property type="entry name" value="HisKA_3"/>
    <property type="match status" value="1"/>
</dbReference>
<dbReference type="GO" id="GO:0046983">
    <property type="term" value="F:protein dimerization activity"/>
    <property type="evidence" value="ECO:0007669"/>
    <property type="project" value="InterPro"/>
</dbReference>
<keyword evidence="9" id="KW-0472">Membrane</keyword>
<evidence type="ECO:0000256" key="5">
    <source>
        <dbReference type="ARBA" id="ARBA00022741"/>
    </source>
</evidence>
<dbReference type="InterPro" id="IPR003594">
    <property type="entry name" value="HATPase_dom"/>
</dbReference>
<evidence type="ECO:0000256" key="4">
    <source>
        <dbReference type="ARBA" id="ARBA00022679"/>
    </source>
</evidence>
<feature type="transmembrane region" description="Helical" evidence="9">
    <location>
        <begin position="46"/>
        <end position="64"/>
    </location>
</feature>
<dbReference type="InterPro" id="IPR036890">
    <property type="entry name" value="HATPase_C_sf"/>
</dbReference>
<dbReference type="Proteomes" id="UP000295151">
    <property type="component" value="Unassembled WGS sequence"/>
</dbReference>
<keyword evidence="9" id="KW-0812">Transmembrane</keyword>
<evidence type="ECO:0000256" key="6">
    <source>
        <dbReference type="ARBA" id="ARBA00022777"/>
    </source>
</evidence>
<evidence type="ECO:0000256" key="2">
    <source>
        <dbReference type="ARBA" id="ARBA00012438"/>
    </source>
</evidence>
<evidence type="ECO:0000259" key="10">
    <source>
        <dbReference type="Pfam" id="PF02518"/>
    </source>
</evidence>
<evidence type="ECO:0000256" key="1">
    <source>
        <dbReference type="ARBA" id="ARBA00000085"/>
    </source>
</evidence>
<dbReference type="EMBL" id="SOCE01000002">
    <property type="protein sequence ID" value="TDU83879.1"/>
    <property type="molecule type" value="Genomic_DNA"/>
</dbReference>
<dbReference type="PANTHER" id="PTHR24421">
    <property type="entry name" value="NITRATE/NITRITE SENSOR PROTEIN NARX-RELATED"/>
    <property type="match status" value="1"/>
</dbReference>
<evidence type="ECO:0000313" key="12">
    <source>
        <dbReference type="EMBL" id="TDU83879.1"/>
    </source>
</evidence>
<keyword evidence="6 12" id="KW-0418">Kinase</keyword>
<dbReference type="PANTHER" id="PTHR24421:SF10">
    <property type="entry name" value="NITRATE_NITRITE SENSOR PROTEIN NARQ"/>
    <property type="match status" value="1"/>
</dbReference>
<evidence type="ECO:0000256" key="8">
    <source>
        <dbReference type="ARBA" id="ARBA00023012"/>
    </source>
</evidence>
<dbReference type="GO" id="GO:0005524">
    <property type="term" value="F:ATP binding"/>
    <property type="evidence" value="ECO:0007669"/>
    <property type="project" value="UniProtKB-KW"/>
</dbReference>
<dbReference type="RefSeq" id="WP_133983446.1">
    <property type="nucleotide sequence ID" value="NZ_SOCE01000002.1"/>
</dbReference>
<feature type="domain" description="Histidine kinase/HSP90-like ATPase" evidence="10">
    <location>
        <begin position="298"/>
        <end position="384"/>
    </location>
</feature>
<feature type="domain" description="Signal transduction histidine kinase subgroup 3 dimerisation and phosphoacceptor" evidence="11">
    <location>
        <begin position="183"/>
        <end position="247"/>
    </location>
</feature>
<feature type="transmembrane region" description="Helical" evidence="9">
    <location>
        <begin position="106"/>
        <end position="123"/>
    </location>
</feature>
<dbReference type="OrthoDB" id="227596at2"/>
<evidence type="ECO:0000256" key="7">
    <source>
        <dbReference type="ARBA" id="ARBA00022840"/>
    </source>
</evidence>
<dbReference type="AlphaFoldDB" id="A0A4R7SY72"/>
<dbReference type="Gene3D" id="3.30.565.10">
    <property type="entry name" value="Histidine kinase-like ATPase, C-terminal domain"/>
    <property type="match status" value="1"/>
</dbReference>
<feature type="transmembrane region" description="Helical" evidence="9">
    <location>
        <begin position="71"/>
        <end position="94"/>
    </location>
</feature>
<evidence type="ECO:0000313" key="13">
    <source>
        <dbReference type="Proteomes" id="UP000295151"/>
    </source>
</evidence>
<feature type="transmembrane region" description="Helical" evidence="9">
    <location>
        <begin position="130"/>
        <end position="153"/>
    </location>
</feature>
<dbReference type="EC" id="2.7.13.3" evidence="2"/>
<dbReference type="InterPro" id="IPR050482">
    <property type="entry name" value="Sensor_HK_TwoCompSys"/>
</dbReference>
<keyword evidence="3" id="KW-0597">Phosphoprotein</keyword>
<dbReference type="InterPro" id="IPR011712">
    <property type="entry name" value="Sig_transdc_His_kin_sub3_dim/P"/>
</dbReference>
<dbReference type="GO" id="GO:0000155">
    <property type="term" value="F:phosphorelay sensor kinase activity"/>
    <property type="evidence" value="ECO:0007669"/>
    <property type="project" value="InterPro"/>
</dbReference>
<evidence type="ECO:0000256" key="3">
    <source>
        <dbReference type="ARBA" id="ARBA00022553"/>
    </source>
</evidence>
<dbReference type="SUPFAM" id="SSF55874">
    <property type="entry name" value="ATPase domain of HSP90 chaperone/DNA topoisomerase II/histidine kinase"/>
    <property type="match status" value="1"/>
</dbReference>
<evidence type="ECO:0000256" key="9">
    <source>
        <dbReference type="SAM" id="Phobius"/>
    </source>
</evidence>
<organism evidence="12 13">
    <name type="scientific">Kribbella voronezhensis</name>
    <dbReference type="NCBI Taxonomy" id="2512212"/>
    <lineage>
        <taxon>Bacteria</taxon>
        <taxon>Bacillati</taxon>
        <taxon>Actinomycetota</taxon>
        <taxon>Actinomycetes</taxon>
        <taxon>Propionibacteriales</taxon>
        <taxon>Kribbellaceae</taxon>
        <taxon>Kribbella</taxon>
    </lineage>
</organism>
<keyword evidence="5" id="KW-0547">Nucleotide-binding</keyword>
<dbReference type="GO" id="GO:0016020">
    <property type="term" value="C:membrane"/>
    <property type="evidence" value="ECO:0007669"/>
    <property type="project" value="InterPro"/>
</dbReference>
<dbReference type="Pfam" id="PF02518">
    <property type="entry name" value="HATPase_c"/>
    <property type="match status" value="1"/>
</dbReference>
<dbReference type="Gene3D" id="1.20.5.1930">
    <property type="match status" value="1"/>
</dbReference>
<name>A0A4R7SY72_9ACTN</name>
<keyword evidence="13" id="KW-1185">Reference proteome</keyword>
<accession>A0A4R7SY72</accession>
<feature type="transmembrane region" description="Helical" evidence="9">
    <location>
        <begin position="21"/>
        <end position="40"/>
    </location>
</feature>
<protein>
    <recommendedName>
        <fullName evidence="2">histidine kinase</fullName>
        <ecNumber evidence="2">2.7.13.3</ecNumber>
    </recommendedName>
</protein>
<keyword evidence="7" id="KW-0067">ATP-binding</keyword>
<comment type="catalytic activity">
    <reaction evidence="1">
        <text>ATP + protein L-histidine = ADP + protein N-phospho-L-histidine.</text>
        <dbReference type="EC" id="2.7.13.3"/>
    </reaction>
</comment>